<gene>
    <name evidence="7" type="ORF">ACFOY1_04895</name>
</gene>
<dbReference type="RefSeq" id="WP_217964550.1">
    <property type="nucleotide sequence ID" value="NZ_JAHTBN010000003.1"/>
</dbReference>
<dbReference type="Pfam" id="PF16189">
    <property type="entry name" value="Creatinase_N_2"/>
    <property type="match status" value="1"/>
</dbReference>
<dbReference type="InterPro" id="IPR000994">
    <property type="entry name" value="Pept_M24"/>
</dbReference>
<evidence type="ECO:0000256" key="2">
    <source>
        <dbReference type="ARBA" id="ARBA00022723"/>
    </source>
</evidence>
<sequence>MAVPSPRGRGFFLRNIIVASSVYADRIAALRAAMAAQRVDACIVPSSDPHSSEYLPEHWQARSWLSGFDGSAGTLVVTAQFAGLWTDSRYWEQAEHDLAGTGIKTMRAGAEGVPSFIDWLAGQLPSGSKVAADGQVISVRAHRQWQAELGGRGIALAMDRDLVGSIWADRAGLPQQPVYEHLPPYACRTRAENLRAVRAAMGAHGADWHWISSLDDIAWLFNLRGSDVSYNPVFVAHALVGRDTACLFVGSSRGDSGQGGKDKIDANLRAVLRRDGVDVQPYDAAGAALAGLAQGQALLVDPARTTIGVLAAAAYADRVEAINPSQLLKSRKTDAELAHVRESMEQDGAALCEFFAWFEAARASGETITELTVDERICAARARQPDFVCPSFGTIAAYNANGAMPHYHATEASHAEIRGDGLLLIDSGGQYKGGTTDITRVVAVGSPSLEQRRDYTVVLKGMIALSRAVFPRGTPAPMIDAIARLPIWQAGVEYGHGTGHGVGYFLNVHEGPQAISYRTPVNPHMGMEPGMITSNEPGLYRPGRWGIRIENLVANRPAAQTEFGEFLGFETLTLCPMDRRCIECDLLEAGEVAWLDAYHAEVRERLLPRVQGAARQWLEDSTGPL</sequence>
<dbReference type="InterPro" id="IPR032416">
    <property type="entry name" value="Peptidase_M24_C"/>
</dbReference>
<evidence type="ECO:0000256" key="3">
    <source>
        <dbReference type="ARBA" id="ARBA00022801"/>
    </source>
</evidence>
<dbReference type="Pfam" id="PF16188">
    <property type="entry name" value="Peptidase_M24_C"/>
    <property type="match status" value="1"/>
</dbReference>
<feature type="domain" description="Peptidase M24" evidence="4">
    <location>
        <begin position="339"/>
        <end position="553"/>
    </location>
</feature>
<dbReference type="Proteomes" id="UP001595848">
    <property type="component" value="Unassembled WGS sequence"/>
</dbReference>
<dbReference type="PANTHER" id="PTHR43763">
    <property type="entry name" value="XAA-PRO AMINOPEPTIDASE 1"/>
    <property type="match status" value="1"/>
</dbReference>
<dbReference type="EMBL" id="JBHSBV010000002">
    <property type="protein sequence ID" value="MFC4200285.1"/>
    <property type="molecule type" value="Genomic_DNA"/>
</dbReference>
<dbReference type="CDD" id="cd01085">
    <property type="entry name" value="APP"/>
    <property type="match status" value="1"/>
</dbReference>
<comment type="caution">
    <text evidence="7">The sequence shown here is derived from an EMBL/GenBank/DDBJ whole genome shotgun (WGS) entry which is preliminary data.</text>
</comment>
<evidence type="ECO:0000256" key="1">
    <source>
        <dbReference type="ARBA" id="ARBA00008766"/>
    </source>
</evidence>
<dbReference type="PANTHER" id="PTHR43763:SF6">
    <property type="entry name" value="XAA-PRO AMINOPEPTIDASE 1"/>
    <property type="match status" value="1"/>
</dbReference>
<evidence type="ECO:0000259" key="4">
    <source>
        <dbReference type="Pfam" id="PF00557"/>
    </source>
</evidence>
<keyword evidence="3" id="KW-0378">Hydrolase</keyword>
<dbReference type="InterPro" id="IPR000587">
    <property type="entry name" value="Creatinase_N"/>
</dbReference>
<evidence type="ECO:0000259" key="6">
    <source>
        <dbReference type="Pfam" id="PF16188"/>
    </source>
</evidence>
<dbReference type="InterPro" id="IPR033740">
    <property type="entry name" value="Pept_M24B"/>
</dbReference>
<keyword evidence="2" id="KW-0479">Metal-binding</keyword>
<dbReference type="Pfam" id="PF00557">
    <property type="entry name" value="Peptidase_M24"/>
    <property type="match status" value="1"/>
</dbReference>
<dbReference type="InterPro" id="IPR050422">
    <property type="entry name" value="X-Pro_aminopeptidase_P"/>
</dbReference>
<evidence type="ECO:0000259" key="5">
    <source>
        <dbReference type="Pfam" id="PF01321"/>
    </source>
</evidence>
<reference evidence="8" key="1">
    <citation type="journal article" date="2019" name="Int. J. Syst. Evol. Microbiol.">
        <title>The Global Catalogue of Microorganisms (GCM) 10K type strain sequencing project: providing services to taxonomists for standard genome sequencing and annotation.</title>
        <authorList>
            <consortium name="The Broad Institute Genomics Platform"/>
            <consortium name="The Broad Institute Genome Sequencing Center for Infectious Disease"/>
            <person name="Wu L."/>
            <person name="Ma J."/>
        </authorList>
    </citation>
    <scope>NUCLEOTIDE SEQUENCE [LARGE SCALE GENOMIC DNA]</scope>
    <source>
        <strain evidence="8">LMG 24813</strain>
    </source>
</reference>
<feature type="domain" description="Peptidase M24 C-terminal" evidence="6">
    <location>
        <begin position="565"/>
        <end position="625"/>
    </location>
</feature>
<keyword evidence="8" id="KW-1185">Reference proteome</keyword>
<protein>
    <submittedName>
        <fullName evidence="7">M24 family metallopeptidase</fullName>
    </submittedName>
</protein>
<evidence type="ECO:0000313" key="7">
    <source>
        <dbReference type="EMBL" id="MFC4200285.1"/>
    </source>
</evidence>
<accession>A0ABV8NTL0</accession>
<proteinExistence type="inferred from homology"/>
<feature type="domain" description="Creatinase N-terminal" evidence="5">
    <location>
        <begin position="26"/>
        <end position="151"/>
    </location>
</feature>
<comment type="similarity">
    <text evidence="1">Belongs to the peptidase M24B family.</text>
</comment>
<dbReference type="Pfam" id="PF01321">
    <property type="entry name" value="Creatinase_N"/>
    <property type="match status" value="1"/>
</dbReference>
<name>A0ABV8NTL0_9BURK</name>
<evidence type="ECO:0000313" key="8">
    <source>
        <dbReference type="Proteomes" id="UP001595848"/>
    </source>
</evidence>
<organism evidence="7 8">
    <name type="scientific">Candidimonas humi</name>
    <dbReference type="NCBI Taxonomy" id="683355"/>
    <lineage>
        <taxon>Bacteria</taxon>
        <taxon>Pseudomonadati</taxon>
        <taxon>Pseudomonadota</taxon>
        <taxon>Betaproteobacteria</taxon>
        <taxon>Burkholderiales</taxon>
        <taxon>Alcaligenaceae</taxon>
        <taxon>Candidimonas</taxon>
    </lineage>
</organism>